<gene>
    <name evidence="6" type="ORF">SE18_15990</name>
</gene>
<dbReference type="OrthoDB" id="462884at2"/>
<accession>A0A0P6XNJ8</accession>
<keyword evidence="7" id="KW-1185">Reference proteome</keyword>
<keyword evidence="4" id="KW-0325">Glycoprotein</keyword>
<dbReference type="SMART" id="SM00191">
    <property type="entry name" value="Int_alpha"/>
    <property type="match status" value="7"/>
</dbReference>
<dbReference type="SUPFAM" id="SSF69318">
    <property type="entry name" value="Integrin alpha N-terminal domain"/>
    <property type="match status" value="2"/>
</dbReference>
<name>A0A0P6XNJ8_9CHLR</name>
<dbReference type="AlphaFoldDB" id="A0A0P6XNJ8"/>
<evidence type="ECO:0000313" key="7">
    <source>
        <dbReference type="Proteomes" id="UP000050277"/>
    </source>
</evidence>
<evidence type="ECO:0000256" key="1">
    <source>
        <dbReference type="ARBA" id="ARBA00022729"/>
    </source>
</evidence>
<dbReference type="Pfam" id="PF01839">
    <property type="entry name" value="FG-GAP"/>
    <property type="match status" value="1"/>
</dbReference>
<keyword evidence="1 5" id="KW-0732">Signal</keyword>
<dbReference type="InterPro" id="IPR013519">
    <property type="entry name" value="Int_alpha_beta-p"/>
</dbReference>
<dbReference type="RefSeq" id="WP_054535467.1">
    <property type="nucleotide sequence ID" value="NZ_LGKP01000025.1"/>
</dbReference>
<evidence type="ECO:0000256" key="5">
    <source>
        <dbReference type="SAM" id="SignalP"/>
    </source>
</evidence>
<dbReference type="PANTHER" id="PTHR23221:SF7">
    <property type="entry name" value="PHOSPHATIDYLINOSITOL-GLYCAN-SPECIFIC PHOSPHOLIPASE D"/>
    <property type="match status" value="1"/>
</dbReference>
<feature type="chain" id="PRO_5006133143" description="Integrin" evidence="5">
    <location>
        <begin position="25"/>
        <end position="503"/>
    </location>
</feature>
<evidence type="ECO:0000256" key="2">
    <source>
        <dbReference type="ARBA" id="ARBA00022737"/>
    </source>
</evidence>
<dbReference type="GO" id="GO:0007155">
    <property type="term" value="P:cell adhesion"/>
    <property type="evidence" value="ECO:0007669"/>
    <property type="project" value="InterPro"/>
</dbReference>
<comment type="caution">
    <text evidence="6">The sequence shown here is derived from an EMBL/GenBank/DDBJ whole genome shotgun (WGS) entry which is preliminary data.</text>
</comment>
<evidence type="ECO:0000256" key="4">
    <source>
        <dbReference type="ARBA" id="ARBA00023180"/>
    </source>
</evidence>
<organism evidence="6 7">
    <name type="scientific">Herpetosiphon geysericola</name>
    <dbReference type="NCBI Taxonomy" id="70996"/>
    <lineage>
        <taxon>Bacteria</taxon>
        <taxon>Bacillati</taxon>
        <taxon>Chloroflexota</taxon>
        <taxon>Chloroflexia</taxon>
        <taxon>Herpetosiphonales</taxon>
        <taxon>Herpetosiphonaceae</taxon>
        <taxon>Herpetosiphon</taxon>
    </lineage>
</organism>
<dbReference type="PROSITE" id="PS51470">
    <property type="entry name" value="FG_GAP"/>
    <property type="match status" value="2"/>
</dbReference>
<dbReference type="InterPro" id="IPR000413">
    <property type="entry name" value="Integrin_alpha"/>
</dbReference>
<dbReference type="InterPro" id="IPR013517">
    <property type="entry name" value="FG-GAP"/>
</dbReference>
<keyword evidence="2" id="KW-0677">Repeat</keyword>
<sequence>MKLRQMVGLCGCGIALGFSGWAYAESQHITANLNQETIMAFTGGASEHAGYAVADAGDINNDGLSDSLVGAWVAAPLGRPSAGTTYLIWGQAMTATLQAPDLAERGVAIYGASQGASSGWSVTGLGDVNGDQIDDFAIGAWGESPNDRSTAGSVFVVWGGSLTTTLDLAALGNHGYRIDGAVGGDRVGYSLAGVDDLNGDGLNEVVIGAIGVDGSADNAGAAYVVWGKATTSTIDLATATNYGYRIDGATAADRAGSAVGSTSDMNGDGKPEILVGSYVADPLGRSAAGSVAVVWGANTNSAFHIGALAHNGFVIAGAGASNRAGISVVGTDDVNGDQRGDLAVGSDQFPAGGAGRVDLVYGAALSGTLDLAQPLSNTVRFVGEQPADEAGFSVGYRDQQLIIGAYGVDSSLGNDTGRVYVINTPPVSNTINLAQLTAEQGYSLDGVVGGGRLGRAVAGLGDATGDGHGDLLLGADLAGSQTEGQAYIVGRLPTTVYLPMITK</sequence>
<dbReference type="PANTHER" id="PTHR23221">
    <property type="entry name" value="GLYCOSYLPHOSPHATIDYLINOSITOL PHOSPHOLIPASE D"/>
    <property type="match status" value="1"/>
</dbReference>
<dbReference type="PRINTS" id="PR01185">
    <property type="entry name" value="INTEGRINA"/>
</dbReference>
<dbReference type="GO" id="GO:0016787">
    <property type="term" value="F:hydrolase activity"/>
    <property type="evidence" value="ECO:0007669"/>
    <property type="project" value="UniProtKB-KW"/>
</dbReference>
<protein>
    <recommendedName>
        <fullName evidence="8">Integrin</fullName>
    </recommendedName>
</protein>
<dbReference type="Proteomes" id="UP000050277">
    <property type="component" value="Unassembled WGS sequence"/>
</dbReference>
<keyword evidence="3" id="KW-0378">Hydrolase</keyword>
<evidence type="ECO:0008006" key="8">
    <source>
        <dbReference type="Google" id="ProtNLM"/>
    </source>
</evidence>
<reference evidence="6 7" key="1">
    <citation type="submission" date="2015-07" db="EMBL/GenBank/DDBJ databases">
        <title>Whole genome sequence of Herpetosiphon geysericola DSM 7119.</title>
        <authorList>
            <person name="Hemp J."/>
            <person name="Ward L.M."/>
            <person name="Pace L.A."/>
            <person name="Fischer W.W."/>
        </authorList>
    </citation>
    <scope>NUCLEOTIDE SEQUENCE [LARGE SCALE GENOMIC DNA]</scope>
    <source>
        <strain evidence="6 7">DSM 7119</strain>
    </source>
</reference>
<dbReference type="InterPro" id="IPR028994">
    <property type="entry name" value="Integrin_alpha_N"/>
</dbReference>
<dbReference type="GO" id="GO:0008305">
    <property type="term" value="C:integrin complex"/>
    <property type="evidence" value="ECO:0007669"/>
    <property type="project" value="InterPro"/>
</dbReference>
<evidence type="ECO:0000313" key="6">
    <source>
        <dbReference type="EMBL" id="KPL85192.1"/>
    </source>
</evidence>
<evidence type="ECO:0000256" key="3">
    <source>
        <dbReference type="ARBA" id="ARBA00022801"/>
    </source>
</evidence>
<dbReference type="Gene3D" id="2.130.10.130">
    <property type="entry name" value="Integrin alpha, N-terminal"/>
    <property type="match status" value="4"/>
</dbReference>
<dbReference type="EMBL" id="LGKP01000025">
    <property type="protein sequence ID" value="KPL85192.1"/>
    <property type="molecule type" value="Genomic_DNA"/>
</dbReference>
<dbReference type="STRING" id="70996.SE18_15990"/>
<feature type="signal peptide" evidence="5">
    <location>
        <begin position="1"/>
        <end position="24"/>
    </location>
</feature>
<proteinExistence type="predicted"/>